<organism evidence="1 2">
    <name type="scientific">Chryseobacterium indologenes</name>
    <name type="common">Flavobacterium indologenes</name>
    <dbReference type="NCBI Taxonomy" id="253"/>
    <lineage>
        <taxon>Bacteria</taxon>
        <taxon>Pseudomonadati</taxon>
        <taxon>Bacteroidota</taxon>
        <taxon>Flavobacteriia</taxon>
        <taxon>Flavobacteriales</taxon>
        <taxon>Weeksellaceae</taxon>
        <taxon>Chryseobacterium group</taxon>
        <taxon>Chryseobacterium</taxon>
    </lineage>
</organism>
<dbReference type="Proteomes" id="UP000037953">
    <property type="component" value="Unassembled WGS sequence"/>
</dbReference>
<protein>
    <submittedName>
        <fullName evidence="1">Uncharacterized protein</fullName>
    </submittedName>
</protein>
<reference evidence="1 2" key="1">
    <citation type="journal article" date="2015" name="Genom Data">
        <title>Draft genome sequence of a multidrug-resistant Chryseobacterium indologenes isolate from Malaysia.</title>
        <authorList>
            <person name="Yu C.Y."/>
            <person name="Ang G.Y."/>
            <person name="Cheng H.J."/>
            <person name="Cheong Y.M."/>
            <person name="Yin W.F."/>
            <person name="Chan K.G."/>
        </authorList>
    </citation>
    <scope>NUCLEOTIDE SEQUENCE [LARGE SCALE GENOMIC DNA]</scope>
    <source>
        <strain evidence="1 2">CI_885</strain>
    </source>
</reference>
<dbReference type="PATRIC" id="fig|253.9.peg.2343"/>
<proteinExistence type="predicted"/>
<comment type="caution">
    <text evidence="1">The sequence shown here is derived from an EMBL/GenBank/DDBJ whole genome shotgun (WGS) entry which is preliminary data.</text>
</comment>
<evidence type="ECO:0000313" key="2">
    <source>
        <dbReference type="Proteomes" id="UP000037953"/>
    </source>
</evidence>
<gene>
    <name evidence="1" type="ORF">AOB46_05205</name>
</gene>
<evidence type="ECO:0000313" key="1">
    <source>
        <dbReference type="EMBL" id="KPE52277.1"/>
    </source>
</evidence>
<dbReference type="OrthoDB" id="1253889at2"/>
<reference evidence="2" key="2">
    <citation type="submission" date="2015-09" db="EMBL/GenBank/DDBJ databases">
        <title>Draft genome sequence of a multidrug-resistant Chryseobacterium indologenes isolate from Malaysia.</title>
        <authorList>
            <person name="Yu C.Y."/>
            <person name="Ang G.Y."/>
            <person name="Chan K.-G."/>
        </authorList>
    </citation>
    <scope>NUCLEOTIDE SEQUENCE [LARGE SCALE GENOMIC DNA]</scope>
    <source>
        <strain evidence="2">CI_885</strain>
    </source>
</reference>
<dbReference type="AlphaFoldDB" id="A0A0N1KSQ8"/>
<dbReference type="RefSeq" id="WP_131724320.1">
    <property type="nucleotide sequence ID" value="NZ_LJOD01000002.1"/>
</dbReference>
<accession>A0A0N1KSQ8</accession>
<sequence>MMNIHQLKKTFYKTLFPPNFGNEKIQALYNFVSRNDRDVEYWTTDGPLLEFINIIKSFDESDIQYFFERIGLWNSYYLVIISDKFLNSHVKASVKYDLGKIYAKVFLLYEDSDPYFLIDNLEIAVTMYESEIDMATWIDLANKIEMLYHKKLIPAQQYQYNQDFINKFIHELLDQKNG</sequence>
<name>A0A0N1KSQ8_CHRID</name>
<dbReference type="EMBL" id="LJOD01000002">
    <property type="protein sequence ID" value="KPE52277.1"/>
    <property type="molecule type" value="Genomic_DNA"/>
</dbReference>